<evidence type="ECO:0000256" key="1">
    <source>
        <dbReference type="SAM" id="MobiDB-lite"/>
    </source>
</evidence>
<dbReference type="Proteomes" id="UP000654075">
    <property type="component" value="Unassembled WGS sequence"/>
</dbReference>
<dbReference type="EMBL" id="CAJNNV010028726">
    <property type="protein sequence ID" value="CAE8625571.1"/>
    <property type="molecule type" value="Genomic_DNA"/>
</dbReference>
<comment type="caution">
    <text evidence="2">The sequence shown here is derived from an EMBL/GenBank/DDBJ whole genome shotgun (WGS) entry which is preliminary data.</text>
</comment>
<keyword evidence="3" id="KW-1185">Reference proteome</keyword>
<name>A0A813GNA8_POLGL</name>
<protein>
    <submittedName>
        <fullName evidence="2">Uncharacterized protein</fullName>
    </submittedName>
</protein>
<organism evidence="2 3">
    <name type="scientific">Polarella glacialis</name>
    <name type="common">Dinoflagellate</name>
    <dbReference type="NCBI Taxonomy" id="89957"/>
    <lineage>
        <taxon>Eukaryota</taxon>
        <taxon>Sar</taxon>
        <taxon>Alveolata</taxon>
        <taxon>Dinophyceae</taxon>
        <taxon>Suessiales</taxon>
        <taxon>Suessiaceae</taxon>
        <taxon>Polarella</taxon>
    </lineage>
</organism>
<sequence>MFEISVEDAQLCTLVALEAGALAARIVRRSEQLLQKLSEFYRVVGDAADASKHPVLALEAPRSKALRERSRSRSPAGVAIPPPGDYGGATPTTAEPRSFTAVPPPNLD</sequence>
<reference evidence="2" key="1">
    <citation type="submission" date="2021-02" db="EMBL/GenBank/DDBJ databases">
        <authorList>
            <person name="Dougan E. K."/>
            <person name="Rhodes N."/>
            <person name="Thang M."/>
            <person name="Chan C."/>
        </authorList>
    </citation>
    <scope>NUCLEOTIDE SEQUENCE</scope>
</reference>
<proteinExistence type="predicted"/>
<evidence type="ECO:0000313" key="3">
    <source>
        <dbReference type="Proteomes" id="UP000654075"/>
    </source>
</evidence>
<dbReference type="AlphaFoldDB" id="A0A813GNA8"/>
<accession>A0A813GNA8</accession>
<evidence type="ECO:0000313" key="2">
    <source>
        <dbReference type="EMBL" id="CAE8625571.1"/>
    </source>
</evidence>
<gene>
    <name evidence="2" type="ORF">PGLA1383_LOCUS42560</name>
</gene>
<feature type="compositionally biased region" description="Basic and acidic residues" evidence="1">
    <location>
        <begin position="61"/>
        <end position="71"/>
    </location>
</feature>
<feature type="region of interest" description="Disordered" evidence="1">
    <location>
        <begin position="61"/>
        <end position="108"/>
    </location>
</feature>